<reference evidence="1 2" key="1">
    <citation type="journal article" date="2013" name="ISME J.">
        <title>Metabolic model for the filamentous 'Candidatus Microthrix parvicella' based on genomic and metagenomic analyses.</title>
        <authorList>
            <person name="Jon McIlroy S."/>
            <person name="Kristiansen R."/>
            <person name="Albertsen M."/>
            <person name="Michael Karst S."/>
            <person name="Rossetti S."/>
            <person name="Lund Nielsen J."/>
            <person name="Tandoi V."/>
            <person name="James Seviour R."/>
            <person name="Nielsen P.H."/>
        </authorList>
    </citation>
    <scope>NUCLEOTIDE SEQUENCE [LARGE SCALE GENOMIC DNA]</scope>
    <source>
        <strain evidence="1 2">RN1</strain>
    </source>
</reference>
<sequence>MGSTAGEGFNLEVLPPWARPLKTVERAGDLLKIVTDIVTHRYEAPMVDPWLGSLTVPHGGPMFGLTTMAEVAQHTAPSKWRLLAYDMISTLDQIGGKALDEMLSDWDQVKDRLRVRIFGGQSDDKGWQMLAKPLGPTSYIGLGIVLDKAMGSISEEHAGRWPVSIEEVWATAEINRAEQVPVTYEISAREGCAFAVVEGDGLAVTGHALDLSLAIPDLFCPPDVAVMAPTAHHLLVMPRMPDHEELRLAFHHAGLKWAEDHGNRVSTDVFRYRGPASLSYEPLWSVQGSLGSLSARPGR</sequence>
<dbReference type="RefSeq" id="WP_012229981.1">
    <property type="nucleotide sequence ID" value="NZ_HG422565.1"/>
</dbReference>
<comment type="caution">
    <text evidence="1">The sequence shown here is derived from an EMBL/GenBank/DDBJ whole genome shotgun (WGS) entry which is preliminary data.</text>
</comment>
<name>R4Z7D3_9ACTN</name>
<protein>
    <submittedName>
        <fullName evidence="1">Uncharacterized protein</fullName>
    </submittedName>
</protein>
<dbReference type="Proteomes" id="UP000018291">
    <property type="component" value="Unassembled WGS sequence"/>
</dbReference>
<evidence type="ECO:0000313" key="1">
    <source>
        <dbReference type="EMBL" id="CCM65312.1"/>
    </source>
</evidence>
<proteinExistence type="predicted"/>
<dbReference type="EMBL" id="CANL01000067">
    <property type="protein sequence ID" value="CCM65312.1"/>
    <property type="molecule type" value="Genomic_DNA"/>
</dbReference>
<evidence type="ECO:0000313" key="2">
    <source>
        <dbReference type="Proteomes" id="UP000018291"/>
    </source>
</evidence>
<dbReference type="HOGENOM" id="CLU_929658_0_0_11"/>
<keyword evidence="2" id="KW-1185">Reference proteome</keyword>
<organism evidence="1 2">
    <name type="scientific">Candidatus Neomicrothrix parvicella RN1</name>
    <dbReference type="NCBI Taxonomy" id="1229780"/>
    <lineage>
        <taxon>Bacteria</taxon>
        <taxon>Bacillati</taxon>
        <taxon>Actinomycetota</taxon>
        <taxon>Acidimicrobiia</taxon>
        <taxon>Acidimicrobiales</taxon>
        <taxon>Microthrixaceae</taxon>
        <taxon>Candidatus Neomicrothrix</taxon>
    </lineage>
</organism>
<gene>
    <name evidence="1" type="ORF">BN381_70011</name>
</gene>
<dbReference type="AlphaFoldDB" id="R4Z7D3"/>
<accession>R4Z7D3</accession>